<dbReference type="AlphaFoldDB" id="A0A8H7K1B8"/>
<evidence type="ECO:0000313" key="1">
    <source>
        <dbReference type="EMBL" id="KAF9742264.1"/>
    </source>
</evidence>
<proteinExistence type="predicted"/>
<protein>
    <submittedName>
        <fullName evidence="1">Uncharacterized protein</fullName>
    </submittedName>
</protein>
<dbReference type="Proteomes" id="UP000616885">
    <property type="component" value="Unassembled WGS sequence"/>
</dbReference>
<comment type="caution">
    <text evidence="1">The sequence shown here is derived from an EMBL/GenBank/DDBJ whole genome shotgun (WGS) entry which is preliminary data.</text>
</comment>
<name>A0A8H7K1B8_BIOOC</name>
<evidence type="ECO:0000313" key="2">
    <source>
        <dbReference type="Proteomes" id="UP000616885"/>
    </source>
</evidence>
<reference evidence="1" key="1">
    <citation type="submission" date="2020-10" db="EMBL/GenBank/DDBJ databases">
        <title>High-Quality Genome Resource of Clonostachys rosea strain S41 by Oxford Nanopore Long-Read Sequencing.</title>
        <authorList>
            <person name="Wang H."/>
        </authorList>
    </citation>
    <scope>NUCLEOTIDE SEQUENCE</scope>
    <source>
        <strain evidence="1">S41</strain>
    </source>
</reference>
<organism evidence="1 2">
    <name type="scientific">Bionectria ochroleuca</name>
    <name type="common">Gliocladium roseum</name>
    <dbReference type="NCBI Taxonomy" id="29856"/>
    <lineage>
        <taxon>Eukaryota</taxon>
        <taxon>Fungi</taxon>
        <taxon>Dikarya</taxon>
        <taxon>Ascomycota</taxon>
        <taxon>Pezizomycotina</taxon>
        <taxon>Sordariomycetes</taxon>
        <taxon>Hypocreomycetidae</taxon>
        <taxon>Hypocreales</taxon>
        <taxon>Bionectriaceae</taxon>
        <taxon>Clonostachys</taxon>
    </lineage>
</organism>
<accession>A0A8H7K1B8</accession>
<sequence>MEGIQLSIARIYTSLDSSIQEIRAAGQPRSHHQNAVLLYDRDSQRQAPAAFNLAQVQRPGLVSIPMQIEADLNHSPDPGLYFLHGVGGDENFFISTCDLNISPHSYPTKLSFGVVYASNPRWDIPFKSICEWSWTLWRRTAAGGAQGGGPQEVASCRIPIEIYFFPGSTCFRLRDQPDSDCHVHELIRAFVPNSSEVNDYVHPSYSSMTIEDFKNILAGDIRRKLMDHGEHASPTTATADLPITWTARPSIWVR</sequence>
<dbReference type="EMBL" id="JADCTT010000022">
    <property type="protein sequence ID" value="KAF9742264.1"/>
    <property type="molecule type" value="Genomic_DNA"/>
</dbReference>
<gene>
    <name evidence="1" type="ORF">IM811_009564</name>
</gene>